<dbReference type="OrthoDB" id="9774290at2"/>
<dbReference type="AlphaFoldDB" id="A0A1X0BAE0"/>
<reference evidence="5 6" key="1">
    <citation type="submission" date="2017-02" db="EMBL/GenBank/DDBJ databases">
        <title>The new phylogeny of genus Mycobacterium.</title>
        <authorList>
            <person name="Tortoli E."/>
            <person name="Trovato A."/>
            <person name="Cirillo D.M."/>
        </authorList>
    </citation>
    <scope>NUCLEOTIDE SEQUENCE [LARGE SCALE GENOMIC DNA]</scope>
    <source>
        <strain evidence="5 6">RW6</strain>
    </source>
</reference>
<dbReference type="Proteomes" id="UP000192448">
    <property type="component" value="Unassembled WGS sequence"/>
</dbReference>
<dbReference type="RefSeq" id="WP_083160750.1">
    <property type="nucleotide sequence ID" value="NZ_MVHF01000002.1"/>
</dbReference>
<evidence type="ECO:0000256" key="2">
    <source>
        <dbReference type="ARBA" id="ARBA00022679"/>
    </source>
</evidence>
<dbReference type="GO" id="GO:0008887">
    <property type="term" value="F:glycerate kinase activity"/>
    <property type="evidence" value="ECO:0007669"/>
    <property type="project" value="UniProtKB-UniRule"/>
</dbReference>
<dbReference type="Pfam" id="PF02595">
    <property type="entry name" value="Gly_kinase"/>
    <property type="match status" value="1"/>
</dbReference>
<sequence length="387" mass="38806">MTTPVLVALDKFKGSIDADAACRAVADGITTAGHPAVTCPVADGGDGTLDALASNGFERARVAGHGPLGNPTIATFARKDDAAVIELASVCGLAALPGGRLEPWRSGTLGVGTVALAAIEAGARHIVLALGGSASTDGGMGLLLGLGARVLDAAGAPCSPDGRGLLAAHTLDLSTLDPRVRRVRFSVATDVTSPLTGPAGAAHLYGPQKGVTAGDTATLDRGLAAWAGLLHNETGVDVTGVPGAGAAGGTAAAAIAALNAEVISGADFVLDAIGLDERLRAAALVVTGEGSWDDQSEAGKAPMAVISRAVRTGRPVALVAGRITARPTRLAQLGIRRHHQLVDLEPDPRLAMRNAADLLRHTGFLLAQTALELTATPAAGAQRQDEQ</sequence>
<dbReference type="PIRSF" id="PIRSF006078">
    <property type="entry name" value="GlxK"/>
    <property type="match status" value="1"/>
</dbReference>
<proteinExistence type="inferred from homology"/>
<gene>
    <name evidence="5" type="ORF">BST13_02535</name>
</gene>
<dbReference type="InterPro" id="IPR018197">
    <property type="entry name" value="Glycerate_kinase_RE-like"/>
</dbReference>
<protein>
    <recommendedName>
        <fullName evidence="7">Glycerate kinase</fullName>
    </recommendedName>
</protein>
<dbReference type="SUPFAM" id="SSF110738">
    <property type="entry name" value="Glycerate kinase I"/>
    <property type="match status" value="1"/>
</dbReference>
<keyword evidence="2 4" id="KW-0808">Transferase</keyword>
<name>A0A1X0BAE0_9MYCO</name>
<dbReference type="GO" id="GO:0031388">
    <property type="term" value="P:organic acid phosphorylation"/>
    <property type="evidence" value="ECO:0007669"/>
    <property type="project" value="UniProtKB-UniRule"/>
</dbReference>
<evidence type="ECO:0000256" key="4">
    <source>
        <dbReference type="PIRNR" id="PIRNR006078"/>
    </source>
</evidence>
<dbReference type="Gene3D" id="3.90.1510.10">
    <property type="entry name" value="Glycerate kinase, domain 2"/>
    <property type="match status" value="1"/>
</dbReference>
<dbReference type="InterPro" id="IPR036129">
    <property type="entry name" value="Glycerate_kinase_sf"/>
</dbReference>
<evidence type="ECO:0000313" key="6">
    <source>
        <dbReference type="Proteomes" id="UP000192448"/>
    </source>
</evidence>
<keyword evidence="6" id="KW-1185">Reference proteome</keyword>
<dbReference type="PANTHER" id="PTHR21599">
    <property type="entry name" value="GLYCERATE KINASE"/>
    <property type="match status" value="1"/>
</dbReference>
<comment type="similarity">
    <text evidence="1 4">Belongs to the glycerate kinase type-1 family.</text>
</comment>
<dbReference type="NCBIfam" id="TIGR00045">
    <property type="entry name" value="glycerate kinase"/>
    <property type="match status" value="1"/>
</dbReference>
<dbReference type="InterPro" id="IPR018193">
    <property type="entry name" value="Glyc_kinase_flavodox-like_fold"/>
</dbReference>
<evidence type="ECO:0000256" key="1">
    <source>
        <dbReference type="ARBA" id="ARBA00006284"/>
    </source>
</evidence>
<evidence type="ECO:0000313" key="5">
    <source>
        <dbReference type="EMBL" id="ORA39165.1"/>
    </source>
</evidence>
<dbReference type="EMBL" id="MVHF01000002">
    <property type="protein sequence ID" value="ORA39165.1"/>
    <property type="molecule type" value="Genomic_DNA"/>
</dbReference>
<evidence type="ECO:0008006" key="7">
    <source>
        <dbReference type="Google" id="ProtNLM"/>
    </source>
</evidence>
<dbReference type="Gene3D" id="3.40.50.10350">
    <property type="entry name" value="Glycerate kinase, domain 1"/>
    <property type="match status" value="1"/>
</dbReference>
<keyword evidence="3 4" id="KW-0418">Kinase</keyword>
<dbReference type="STRING" id="1927124.BST13_02535"/>
<dbReference type="PANTHER" id="PTHR21599:SF0">
    <property type="entry name" value="GLYCERATE KINASE"/>
    <property type="match status" value="1"/>
</dbReference>
<dbReference type="InterPro" id="IPR004381">
    <property type="entry name" value="Glycerate_kinase"/>
</dbReference>
<organism evidence="5 6">
    <name type="scientific">Mycobacterium aquaticum</name>
    <dbReference type="NCBI Taxonomy" id="1927124"/>
    <lineage>
        <taxon>Bacteria</taxon>
        <taxon>Bacillati</taxon>
        <taxon>Actinomycetota</taxon>
        <taxon>Actinomycetes</taxon>
        <taxon>Mycobacteriales</taxon>
        <taxon>Mycobacteriaceae</taxon>
        <taxon>Mycobacterium</taxon>
    </lineage>
</organism>
<comment type="caution">
    <text evidence="5">The sequence shown here is derived from an EMBL/GenBank/DDBJ whole genome shotgun (WGS) entry which is preliminary data.</text>
</comment>
<evidence type="ECO:0000256" key="3">
    <source>
        <dbReference type="ARBA" id="ARBA00022777"/>
    </source>
</evidence>
<accession>A0A1X0BAE0</accession>